<dbReference type="InterPro" id="IPR035906">
    <property type="entry name" value="MetI-like_sf"/>
</dbReference>
<feature type="domain" description="ABC transmembrane type-1" evidence="9">
    <location>
        <begin position="368"/>
        <end position="567"/>
    </location>
</feature>
<reference evidence="10 11" key="1">
    <citation type="submission" date="2019-06" db="EMBL/GenBank/DDBJ databases">
        <title>A novel bacterium of genus Amaricoccus, isolated from marine sediment.</title>
        <authorList>
            <person name="Huang H."/>
            <person name="Mo K."/>
            <person name="Hu Y."/>
        </authorList>
    </citation>
    <scope>NUCLEOTIDE SEQUENCE [LARGE SCALE GENOMIC DNA]</scope>
    <source>
        <strain evidence="10 11">HB172011</strain>
    </source>
</reference>
<keyword evidence="3" id="KW-1003">Cell membrane</keyword>
<keyword evidence="11" id="KW-1185">Reference proteome</keyword>
<evidence type="ECO:0000256" key="4">
    <source>
        <dbReference type="ARBA" id="ARBA00022519"/>
    </source>
</evidence>
<organism evidence="10 11">
    <name type="scientific">Amaricoccus solimangrovi</name>
    <dbReference type="NCBI Taxonomy" id="2589815"/>
    <lineage>
        <taxon>Bacteria</taxon>
        <taxon>Pseudomonadati</taxon>
        <taxon>Pseudomonadota</taxon>
        <taxon>Alphaproteobacteria</taxon>
        <taxon>Rhodobacterales</taxon>
        <taxon>Paracoccaceae</taxon>
        <taxon>Amaricoccus</taxon>
    </lineage>
</organism>
<feature type="transmembrane region" description="Helical" evidence="8">
    <location>
        <begin position="546"/>
        <end position="570"/>
    </location>
</feature>
<comment type="similarity">
    <text evidence="8">Belongs to the binding-protein-dependent transport system permease family.</text>
</comment>
<feature type="transmembrane region" description="Helical" evidence="8">
    <location>
        <begin position="314"/>
        <end position="336"/>
    </location>
</feature>
<keyword evidence="7 8" id="KW-0472">Membrane</keyword>
<feature type="transmembrane region" description="Helical" evidence="8">
    <location>
        <begin position="412"/>
        <end position="437"/>
    </location>
</feature>
<dbReference type="OrthoDB" id="27542at2"/>
<evidence type="ECO:0000256" key="2">
    <source>
        <dbReference type="ARBA" id="ARBA00022448"/>
    </source>
</evidence>
<dbReference type="Pfam" id="PF00528">
    <property type="entry name" value="BPD_transp_1"/>
    <property type="match status" value="2"/>
</dbReference>
<dbReference type="EMBL" id="VFRP01000030">
    <property type="protein sequence ID" value="TPE47489.1"/>
    <property type="molecule type" value="Genomic_DNA"/>
</dbReference>
<keyword evidence="5 8" id="KW-0812">Transmembrane</keyword>
<dbReference type="CDD" id="cd06261">
    <property type="entry name" value="TM_PBP2"/>
    <property type="match status" value="2"/>
</dbReference>
<accession>A0A501WD20</accession>
<dbReference type="InterPro" id="IPR000515">
    <property type="entry name" value="MetI-like"/>
</dbReference>
<evidence type="ECO:0000256" key="5">
    <source>
        <dbReference type="ARBA" id="ARBA00022692"/>
    </source>
</evidence>
<keyword evidence="2 8" id="KW-0813">Transport</keyword>
<dbReference type="GO" id="GO:0055085">
    <property type="term" value="P:transmembrane transport"/>
    <property type="evidence" value="ECO:0007669"/>
    <property type="project" value="InterPro"/>
</dbReference>
<feature type="transmembrane region" description="Helical" evidence="8">
    <location>
        <begin position="218"/>
        <end position="242"/>
    </location>
</feature>
<evidence type="ECO:0000313" key="11">
    <source>
        <dbReference type="Proteomes" id="UP000319255"/>
    </source>
</evidence>
<protein>
    <submittedName>
        <fullName evidence="10">Iron ABC transporter permease</fullName>
    </submittedName>
</protein>
<keyword evidence="6 8" id="KW-1133">Transmembrane helix</keyword>
<evidence type="ECO:0000259" key="9">
    <source>
        <dbReference type="PROSITE" id="PS50928"/>
    </source>
</evidence>
<feature type="transmembrane region" description="Helical" evidence="8">
    <location>
        <begin position="63"/>
        <end position="91"/>
    </location>
</feature>
<dbReference type="Proteomes" id="UP000319255">
    <property type="component" value="Unassembled WGS sequence"/>
</dbReference>
<comment type="subcellular location">
    <subcellularLocation>
        <location evidence="1">Cell inner membrane</location>
        <topology evidence="1">Multi-pass membrane protein</topology>
    </subcellularLocation>
    <subcellularLocation>
        <location evidence="8">Cell membrane</location>
        <topology evidence="8">Multi-pass membrane protein</topology>
    </subcellularLocation>
</comment>
<evidence type="ECO:0000313" key="10">
    <source>
        <dbReference type="EMBL" id="TPE47489.1"/>
    </source>
</evidence>
<feature type="domain" description="ABC transmembrane type-1" evidence="9">
    <location>
        <begin position="68"/>
        <end position="281"/>
    </location>
</feature>
<dbReference type="AlphaFoldDB" id="A0A501WD20"/>
<feature type="transmembrane region" description="Helical" evidence="8">
    <location>
        <begin position="162"/>
        <end position="184"/>
    </location>
</feature>
<keyword evidence="4" id="KW-0997">Cell inner membrane</keyword>
<feature type="transmembrane region" description="Helical" evidence="8">
    <location>
        <begin position="443"/>
        <end position="462"/>
    </location>
</feature>
<name>A0A501WD20_9RHOB</name>
<evidence type="ECO:0000256" key="3">
    <source>
        <dbReference type="ARBA" id="ARBA00022475"/>
    </source>
</evidence>
<feature type="transmembrane region" description="Helical" evidence="8">
    <location>
        <begin position="21"/>
        <end position="43"/>
    </location>
</feature>
<dbReference type="PROSITE" id="PS50928">
    <property type="entry name" value="ABC_TM1"/>
    <property type="match status" value="2"/>
</dbReference>
<feature type="transmembrane region" description="Helical" evidence="8">
    <location>
        <begin position="372"/>
        <end position="392"/>
    </location>
</feature>
<proteinExistence type="inferred from homology"/>
<evidence type="ECO:0000256" key="1">
    <source>
        <dbReference type="ARBA" id="ARBA00004429"/>
    </source>
</evidence>
<sequence length="579" mass="62051">MPNMQVASGPARMARPGWFSNPIGLLATALLIGVGFLVLYPVFLLIERVIANPGEDGLGIDASIWGTLLNTFLIVGGSSILALAFGSLLAIINERTDGSIRGLGTFMPVAPLMLPSITGVLGWVVLFDPRVGMVNVILRDVFGFAAGSGEGPINVYSWGGMLLAYTVHLVPAIYLIIAAALRSLDPSVEEASRIFGAGPIRTWWRVTLPAIRPALFEAWLLSVINAIAMFAVPVILGTGAGVEVISVSIWTYLTQYPPNQQAAIVLAGGMLAVVLLLRGIQWRLVPSGRQAVIGGRGVRGTMASLGALRHVARAIVIGYILISLVLPLIGLFIVSLEPFWTANVPWERLSFSNYTRILTQNPTTIRALVNSLILAAMGATIFMAVAAFLRLYARQSTGQTGKGLFSRSFDGIVDFVTSMPATLPHSMVGVAFILAFSRWPLDLYGTIWILLLAHAVMELPYASASAKSAASFIGRELAESSRIFRASEGTTMWRILVPLALPGLAAGWVLVFIKILGEVTASAILAGTSNPVVGSVLLDLWLQGNFPMMTAFALIIWVITSVLVILVLWLNNRNLARAR</sequence>
<dbReference type="PANTHER" id="PTHR43357">
    <property type="entry name" value="INNER MEMBRANE ABC TRANSPORTER PERMEASE PROTEIN YDCV"/>
    <property type="match status" value="1"/>
</dbReference>
<feature type="transmembrane region" description="Helical" evidence="8">
    <location>
        <begin position="262"/>
        <end position="280"/>
    </location>
</feature>
<dbReference type="PANTHER" id="PTHR43357:SF4">
    <property type="entry name" value="INNER MEMBRANE ABC TRANSPORTER PERMEASE PROTEIN YDCV"/>
    <property type="match status" value="1"/>
</dbReference>
<evidence type="ECO:0000256" key="6">
    <source>
        <dbReference type="ARBA" id="ARBA00022989"/>
    </source>
</evidence>
<dbReference type="SUPFAM" id="SSF161098">
    <property type="entry name" value="MetI-like"/>
    <property type="match status" value="2"/>
</dbReference>
<dbReference type="GO" id="GO:0005886">
    <property type="term" value="C:plasma membrane"/>
    <property type="evidence" value="ECO:0007669"/>
    <property type="project" value="UniProtKB-SubCell"/>
</dbReference>
<gene>
    <name evidence="10" type="ORF">FJM51_19950</name>
</gene>
<evidence type="ECO:0000256" key="7">
    <source>
        <dbReference type="ARBA" id="ARBA00023136"/>
    </source>
</evidence>
<dbReference type="Gene3D" id="1.10.3720.10">
    <property type="entry name" value="MetI-like"/>
    <property type="match status" value="2"/>
</dbReference>
<evidence type="ECO:0000256" key="8">
    <source>
        <dbReference type="RuleBase" id="RU363032"/>
    </source>
</evidence>
<comment type="caution">
    <text evidence="10">The sequence shown here is derived from an EMBL/GenBank/DDBJ whole genome shotgun (WGS) entry which is preliminary data.</text>
</comment>
<feature type="transmembrane region" description="Helical" evidence="8">
    <location>
        <begin position="495"/>
        <end position="526"/>
    </location>
</feature>
<feature type="transmembrane region" description="Helical" evidence="8">
    <location>
        <begin position="103"/>
        <end position="126"/>
    </location>
</feature>